<organism evidence="1 2">
    <name type="scientific">Clonostachys solani</name>
    <dbReference type="NCBI Taxonomy" id="160281"/>
    <lineage>
        <taxon>Eukaryota</taxon>
        <taxon>Fungi</taxon>
        <taxon>Dikarya</taxon>
        <taxon>Ascomycota</taxon>
        <taxon>Pezizomycotina</taxon>
        <taxon>Sordariomycetes</taxon>
        <taxon>Hypocreomycetidae</taxon>
        <taxon>Hypocreales</taxon>
        <taxon>Bionectriaceae</taxon>
        <taxon>Clonostachys</taxon>
    </lineage>
</organism>
<name>A0A9N9ZC38_9HYPO</name>
<dbReference type="AlphaFoldDB" id="A0A9N9ZC38"/>
<accession>A0A9N9ZC38</accession>
<reference evidence="2" key="1">
    <citation type="submission" date="2019-06" db="EMBL/GenBank/DDBJ databases">
        <authorList>
            <person name="Broberg M."/>
        </authorList>
    </citation>
    <scope>NUCLEOTIDE SEQUENCE [LARGE SCALE GENOMIC DNA]</scope>
</reference>
<sequence>MGGLLLTGYPRLAQGITGQTALWIVEPFMRLITRQNKYPLGIGYSLPCLVTAAVLPFGF</sequence>
<keyword evidence="2" id="KW-1185">Reference proteome</keyword>
<proteinExistence type="predicted"/>
<evidence type="ECO:0000313" key="2">
    <source>
        <dbReference type="Proteomes" id="UP000775872"/>
    </source>
</evidence>
<gene>
    <name evidence="1" type="ORF">CSOL1703_00004638</name>
</gene>
<dbReference type="EMBL" id="CABFOC020000045">
    <property type="protein sequence ID" value="CAH0052771.1"/>
    <property type="molecule type" value="Genomic_DNA"/>
</dbReference>
<reference evidence="1 2" key="2">
    <citation type="submission" date="2021-10" db="EMBL/GenBank/DDBJ databases">
        <authorList>
            <person name="Piombo E."/>
        </authorList>
    </citation>
    <scope>NUCLEOTIDE SEQUENCE [LARGE SCALE GENOMIC DNA]</scope>
</reference>
<comment type="caution">
    <text evidence="1">The sequence shown here is derived from an EMBL/GenBank/DDBJ whole genome shotgun (WGS) entry which is preliminary data.</text>
</comment>
<dbReference type="Proteomes" id="UP000775872">
    <property type="component" value="Unassembled WGS sequence"/>
</dbReference>
<protein>
    <submittedName>
        <fullName evidence="1">Uncharacterized protein</fullName>
    </submittedName>
</protein>
<evidence type="ECO:0000313" key="1">
    <source>
        <dbReference type="EMBL" id="CAH0052771.1"/>
    </source>
</evidence>